<dbReference type="EMBL" id="UINC01071818">
    <property type="protein sequence ID" value="SVC07023.1"/>
    <property type="molecule type" value="Genomic_DNA"/>
</dbReference>
<accession>A0A382J7H6</accession>
<evidence type="ECO:0000313" key="1">
    <source>
        <dbReference type="EMBL" id="SVC07023.1"/>
    </source>
</evidence>
<sequence>METFMLHKTGQPNALNYFDIRQLTVAPPHFEYITLKQNYNLEDAITKWIMKNLKGRFFIGKRVDLDKENAVATLVNLGFEDPKELSYFMLACPLLKY</sequence>
<reference evidence="1" key="1">
    <citation type="submission" date="2018-05" db="EMBL/GenBank/DDBJ databases">
        <authorList>
            <person name="Lanie J.A."/>
            <person name="Ng W.-L."/>
            <person name="Kazmierczak K.M."/>
            <person name="Andrzejewski T.M."/>
            <person name="Davidsen T.M."/>
            <person name="Wayne K.J."/>
            <person name="Tettelin H."/>
            <person name="Glass J.I."/>
            <person name="Rusch D."/>
            <person name="Podicherti R."/>
            <person name="Tsui H.-C.T."/>
            <person name="Winkler M.E."/>
        </authorList>
    </citation>
    <scope>NUCLEOTIDE SEQUENCE</scope>
</reference>
<organism evidence="1">
    <name type="scientific">marine metagenome</name>
    <dbReference type="NCBI Taxonomy" id="408172"/>
    <lineage>
        <taxon>unclassified sequences</taxon>
        <taxon>metagenomes</taxon>
        <taxon>ecological metagenomes</taxon>
    </lineage>
</organism>
<name>A0A382J7H6_9ZZZZ</name>
<gene>
    <name evidence="1" type="ORF">METZ01_LOCUS259877</name>
</gene>
<proteinExistence type="predicted"/>
<protein>
    <submittedName>
        <fullName evidence="1">Uncharacterized protein</fullName>
    </submittedName>
</protein>
<dbReference type="AlphaFoldDB" id="A0A382J7H6"/>